<protein>
    <submittedName>
        <fullName evidence="2">Putative glutathione S-transferase domain-containing protein</fullName>
    </submittedName>
</protein>
<dbReference type="InterPro" id="IPR036249">
    <property type="entry name" value="Thioredoxin-like_sf"/>
</dbReference>
<evidence type="ECO:0000259" key="1">
    <source>
        <dbReference type="PROSITE" id="PS50404"/>
    </source>
</evidence>
<dbReference type="PANTHER" id="PTHR43968">
    <property type="match status" value="1"/>
</dbReference>
<dbReference type="Gene3D" id="3.40.30.10">
    <property type="entry name" value="Glutaredoxin"/>
    <property type="match status" value="1"/>
</dbReference>
<dbReference type="InterPro" id="IPR050983">
    <property type="entry name" value="GST_Omega/HSP26"/>
</dbReference>
<dbReference type="CDD" id="cd03205">
    <property type="entry name" value="GST_C_6"/>
    <property type="match status" value="1"/>
</dbReference>
<dbReference type="EMBL" id="LVJN01000020">
    <property type="protein sequence ID" value="OSM01951.1"/>
    <property type="molecule type" value="Genomic_DNA"/>
</dbReference>
<feature type="domain" description="GST N-terminal" evidence="1">
    <location>
        <begin position="14"/>
        <end position="95"/>
    </location>
</feature>
<dbReference type="PROSITE" id="PS50404">
    <property type="entry name" value="GST_NTER"/>
    <property type="match status" value="1"/>
</dbReference>
<dbReference type="GO" id="GO:0016740">
    <property type="term" value="F:transferase activity"/>
    <property type="evidence" value="ECO:0007669"/>
    <property type="project" value="UniProtKB-KW"/>
</dbReference>
<dbReference type="Pfam" id="PF13409">
    <property type="entry name" value="GST_N_2"/>
    <property type="match status" value="1"/>
</dbReference>
<dbReference type="SUPFAM" id="SSF52833">
    <property type="entry name" value="Thioredoxin-like"/>
    <property type="match status" value="1"/>
</dbReference>
<sequence length="214" mass="23984">MPISHFHCRQSGEFVMQLYTSPTSPFGRKVVITLFERGLLEQTEVIVMNALDNPAALLQSNPLGKVPCLITDDNQAIYDSPLICAWLDNFSGDRGLWAGHGKPHWERHKRQSLADGLMEAAFLLVMERKRPDAEQSTLWMARWSDAIARGVAVLERDAEAIGQGGRVDQIAVGCALGYLDFRLPDLNWRSHAPRLTPWFAEYAQRPAMLATQPS</sequence>
<name>A0A1Y2K1P0_9PROT</name>
<reference evidence="2 3" key="1">
    <citation type="journal article" date="2016" name="BMC Genomics">
        <title>Combined genomic and structural analyses of a cultured magnetotactic bacterium reveals its niche adaptation to a dynamic environment.</title>
        <authorList>
            <person name="Araujo A.C."/>
            <person name="Morillo V."/>
            <person name="Cypriano J."/>
            <person name="Teixeira L.C."/>
            <person name="Leao P."/>
            <person name="Lyra S."/>
            <person name="Almeida L.G."/>
            <person name="Bazylinski D.A."/>
            <person name="Vasconcellos A.T."/>
            <person name="Abreu F."/>
            <person name="Lins U."/>
        </authorList>
    </citation>
    <scope>NUCLEOTIDE SEQUENCE [LARGE SCALE GENOMIC DNA]</scope>
    <source>
        <strain evidence="2 3">IT-1</strain>
    </source>
</reference>
<dbReference type="InterPro" id="IPR004045">
    <property type="entry name" value="Glutathione_S-Trfase_N"/>
</dbReference>
<keyword evidence="2" id="KW-0808">Transferase</keyword>
<dbReference type="Proteomes" id="UP000194003">
    <property type="component" value="Unassembled WGS sequence"/>
</dbReference>
<dbReference type="GO" id="GO:0005737">
    <property type="term" value="C:cytoplasm"/>
    <property type="evidence" value="ECO:0007669"/>
    <property type="project" value="TreeGrafter"/>
</dbReference>
<evidence type="ECO:0000313" key="3">
    <source>
        <dbReference type="Proteomes" id="UP000194003"/>
    </source>
</evidence>
<organism evidence="2 3">
    <name type="scientific">Magnetofaba australis IT-1</name>
    <dbReference type="NCBI Taxonomy" id="1434232"/>
    <lineage>
        <taxon>Bacteria</taxon>
        <taxon>Pseudomonadati</taxon>
        <taxon>Pseudomonadota</taxon>
        <taxon>Magnetococcia</taxon>
        <taxon>Magnetococcales</taxon>
        <taxon>Magnetococcaceae</taxon>
        <taxon>Magnetofaba</taxon>
    </lineage>
</organism>
<dbReference type="PANTHER" id="PTHR43968:SF6">
    <property type="entry name" value="GLUTATHIONE S-TRANSFERASE OMEGA"/>
    <property type="match status" value="1"/>
</dbReference>
<keyword evidence="3" id="KW-1185">Reference proteome</keyword>
<dbReference type="STRING" id="1434232.MAIT1_02018"/>
<dbReference type="SUPFAM" id="SSF47616">
    <property type="entry name" value="GST C-terminal domain-like"/>
    <property type="match status" value="1"/>
</dbReference>
<evidence type="ECO:0000313" key="2">
    <source>
        <dbReference type="EMBL" id="OSM01951.1"/>
    </source>
</evidence>
<dbReference type="Gene3D" id="1.20.1050.10">
    <property type="match status" value="1"/>
</dbReference>
<proteinExistence type="predicted"/>
<gene>
    <name evidence="2" type="ORF">MAIT1_02018</name>
</gene>
<comment type="caution">
    <text evidence="2">The sequence shown here is derived from an EMBL/GenBank/DDBJ whole genome shotgun (WGS) entry which is preliminary data.</text>
</comment>
<dbReference type="CDD" id="cd03049">
    <property type="entry name" value="GST_N_3"/>
    <property type="match status" value="1"/>
</dbReference>
<dbReference type="InterPro" id="IPR036282">
    <property type="entry name" value="Glutathione-S-Trfase_C_sf"/>
</dbReference>
<dbReference type="AlphaFoldDB" id="A0A1Y2K1P0"/>
<accession>A0A1Y2K1P0</accession>